<protein>
    <submittedName>
        <fullName evidence="2">Uncharacterized protein</fullName>
    </submittedName>
</protein>
<sequence>MWETRRENGKRWRPEPADEADEARGRWRKLGTFGRFAWERGCRAGTRRARGEWRSRGRVCRNLNGCWGGIW</sequence>
<dbReference type="EMBL" id="JAHYIQ010000013">
    <property type="protein sequence ID" value="KAK1127093.1"/>
    <property type="molecule type" value="Genomic_DNA"/>
</dbReference>
<feature type="compositionally biased region" description="Basic and acidic residues" evidence="1">
    <location>
        <begin position="1"/>
        <end position="16"/>
    </location>
</feature>
<feature type="non-terminal residue" evidence="2">
    <location>
        <position position="71"/>
    </location>
</feature>
<keyword evidence="3" id="KW-1185">Reference proteome</keyword>
<evidence type="ECO:0000256" key="1">
    <source>
        <dbReference type="SAM" id="MobiDB-lite"/>
    </source>
</evidence>
<evidence type="ECO:0000313" key="3">
    <source>
        <dbReference type="Proteomes" id="UP001177670"/>
    </source>
</evidence>
<organism evidence="2 3">
    <name type="scientific">Melipona bicolor</name>
    <dbReference type="NCBI Taxonomy" id="60889"/>
    <lineage>
        <taxon>Eukaryota</taxon>
        <taxon>Metazoa</taxon>
        <taxon>Ecdysozoa</taxon>
        <taxon>Arthropoda</taxon>
        <taxon>Hexapoda</taxon>
        <taxon>Insecta</taxon>
        <taxon>Pterygota</taxon>
        <taxon>Neoptera</taxon>
        <taxon>Endopterygota</taxon>
        <taxon>Hymenoptera</taxon>
        <taxon>Apocrita</taxon>
        <taxon>Aculeata</taxon>
        <taxon>Apoidea</taxon>
        <taxon>Anthophila</taxon>
        <taxon>Apidae</taxon>
        <taxon>Melipona</taxon>
    </lineage>
</organism>
<name>A0AA40FXB4_9HYME</name>
<proteinExistence type="predicted"/>
<comment type="caution">
    <text evidence="2">The sequence shown here is derived from an EMBL/GenBank/DDBJ whole genome shotgun (WGS) entry which is preliminary data.</text>
</comment>
<evidence type="ECO:0000313" key="2">
    <source>
        <dbReference type="EMBL" id="KAK1127093.1"/>
    </source>
</evidence>
<reference evidence="2" key="1">
    <citation type="submission" date="2021-10" db="EMBL/GenBank/DDBJ databases">
        <title>Melipona bicolor Genome sequencing and assembly.</title>
        <authorList>
            <person name="Araujo N.S."/>
            <person name="Arias M.C."/>
        </authorList>
    </citation>
    <scope>NUCLEOTIDE SEQUENCE</scope>
    <source>
        <strain evidence="2">USP_2M_L1-L4_2017</strain>
        <tissue evidence="2">Whole body</tissue>
    </source>
</reference>
<feature type="region of interest" description="Disordered" evidence="1">
    <location>
        <begin position="1"/>
        <end position="23"/>
    </location>
</feature>
<dbReference type="AlphaFoldDB" id="A0AA40FXB4"/>
<dbReference type="Proteomes" id="UP001177670">
    <property type="component" value="Unassembled WGS sequence"/>
</dbReference>
<accession>A0AA40FXB4</accession>
<gene>
    <name evidence="2" type="ORF">K0M31_004702</name>
</gene>